<accession>A0A8S1N862</accession>
<name>A0A8S1N862_9CILI</name>
<feature type="region of interest" description="Disordered" evidence="1">
    <location>
        <begin position="1"/>
        <end position="33"/>
    </location>
</feature>
<proteinExistence type="predicted"/>
<sequence>MAEKLAKLKLNQNSQKMERSQINKQSEKLTESSRWQNNTIQNHTILKVRPPLNKSEPIELFFKSIKLDNYVLKLKKKYSLIFKKNNYSKLIYHQDTKLEESKIIRKLKQSSQVSQVNIQNESKYDEVEGITIQSQQNLKLTQVLLNLLKKIQSQYREKIKCKEIHISIKGQTR</sequence>
<dbReference type="EMBL" id="CAJJDN010000053">
    <property type="protein sequence ID" value="CAD8088938.1"/>
    <property type="molecule type" value="Genomic_DNA"/>
</dbReference>
<dbReference type="OrthoDB" id="301782at2759"/>
<organism evidence="2 3">
    <name type="scientific">Paramecium sonneborni</name>
    <dbReference type="NCBI Taxonomy" id="65129"/>
    <lineage>
        <taxon>Eukaryota</taxon>
        <taxon>Sar</taxon>
        <taxon>Alveolata</taxon>
        <taxon>Ciliophora</taxon>
        <taxon>Intramacronucleata</taxon>
        <taxon>Oligohymenophorea</taxon>
        <taxon>Peniculida</taxon>
        <taxon>Parameciidae</taxon>
        <taxon>Paramecium</taxon>
    </lineage>
</organism>
<reference evidence="2" key="1">
    <citation type="submission" date="2021-01" db="EMBL/GenBank/DDBJ databases">
        <authorList>
            <consortium name="Genoscope - CEA"/>
            <person name="William W."/>
        </authorList>
    </citation>
    <scope>NUCLEOTIDE SEQUENCE</scope>
</reference>
<protein>
    <submittedName>
        <fullName evidence="2">Uncharacterized protein</fullName>
    </submittedName>
</protein>
<comment type="caution">
    <text evidence="2">The sequence shown here is derived from an EMBL/GenBank/DDBJ whole genome shotgun (WGS) entry which is preliminary data.</text>
</comment>
<evidence type="ECO:0000313" key="2">
    <source>
        <dbReference type="EMBL" id="CAD8088938.1"/>
    </source>
</evidence>
<evidence type="ECO:0000256" key="1">
    <source>
        <dbReference type="SAM" id="MobiDB-lite"/>
    </source>
</evidence>
<keyword evidence="3" id="KW-1185">Reference proteome</keyword>
<gene>
    <name evidence="2" type="ORF">PSON_ATCC_30995.1.T0530180</name>
</gene>
<dbReference type="AlphaFoldDB" id="A0A8S1N862"/>
<feature type="compositionally biased region" description="Basic and acidic residues" evidence="1">
    <location>
        <begin position="16"/>
        <end position="31"/>
    </location>
</feature>
<evidence type="ECO:0000313" key="3">
    <source>
        <dbReference type="Proteomes" id="UP000692954"/>
    </source>
</evidence>
<dbReference type="Proteomes" id="UP000692954">
    <property type="component" value="Unassembled WGS sequence"/>
</dbReference>